<gene>
    <name evidence="3" type="ORF">A3841_15760</name>
</gene>
<evidence type="ECO:0000313" key="4">
    <source>
        <dbReference type="Proteomes" id="UP000186551"/>
    </source>
</evidence>
<proteinExistence type="predicted"/>
<dbReference type="InterPro" id="IPR001509">
    <property type="entry name" value="Epimerase_deHydtase"/>
</dbReference>
<dbReference type="PRINTS" id="PR01713">
    <property type="entry name" value="NUCEPIMERASE"/>
</dbReference>
<dbReference type="InterPro" id="IPR036291">
    <property type="entry name" value="NAD(P)-bd_dom_sf"/>
</dbReference>
<comment type="caution">
    <text evidence="3">The sequence shown here is derived from an EMBL/GenBank/DDBJ whole genome shotgun (WGS) entry which is preliminary data.</text>
</comment>
<dbReference type="PANTHER" id="PTHR43574">
    <property type="entry name" value="EPIMERASE-RELATED"/>
    <property type="match status" value="1"/>
</dbReference>
<dbReference type="EMBL" id="LVWA01000005">
    <property type="protein sequence ID" value="OKL40517.1"/>
    <property type="molecule type" value="Genomic_DNA"/>
</dbReference>
<keyword evidence="1" id="KW-0520">NAD</keyword>
<dbReference type="Proteomes" id="UP000186551">
    <property type="component" value="Unassembled WGS sequence"/>
</dbReference>
<dbReference type="SUPFAM" id="SSF51735">
    <property type="entry name" value="NAD(P)-binding Rossmann-fold domains"/>
    <property type="match status" value="1"/>
</dbReference>
<dbReference type="RefSeq" id="WP_073852618.1">
    <property type="nucleotide sequence ID" value="NZ_LVWA01000005.1"/>
</dbReference>
<accession>A0A1Q5PE78</accession>
<protein>
    <recommendedName>
        <fullName evidence="2">NAD-dependent epimerase/dehydratase domain-containing protein</fullName>
    </recommendedName>
</protein>
<dbReference type="Gene3D" id="3.40.50.720">
    <property type="entry name" value="NAD(P)-binding Rossmann-like Domain"/>
    <property type="match status" value="1"/>
</dbReference>
<sequence length="350" mass="39520">MEAPPRILVTGSAGFIGHHLVMALQRHASFVMGLDNLNSYYDPELKYKRLAQQGFSREEISQGTPAQSIKSPNLYFTRLDIADAPALQQLFEVHRFDVVINLAAQAGVRHSLDHPEEYVTSNLVGFANVLECCRRHQVKHLLFASSSSVYGLNEQTPFSTSHRTDAPVSFYAATKKANEVMAHSYAHLYGIPTTGLRFFTVYGPWGRPDMAYYSFAQAIMADKPIRIFNHGDMLRDFTYVDDVVEGIVKLLEVKPEPAPVPYKLYNIGHNKPEQLLEMVAILERLLQRKASLDLQPMQPGDVQTTYAEVEELARVTGFRPHTTLAQGLQQFVAWFKAYHQVQEVPQLVVQ</sequence>
<reference evidence="3 4" key="1">
    <citation type="submission" date="2016-03" db="EMBL/GenBank/DDBJ databases">
        <title>Genome sequence of Pontibacter sp. nov., of the family cytophagaceae, isolated from marine sediment of the Yellow Sea, China.</title>
        <authorList>
            <person name="Zhang G."/>
            <person name="Zhang R."/>
        </authorList>
    </citation>
    <scope>NUCLEOTIDE SEQUENCE [LARGE SCALE GENOMIC DNA]</scope>
    <source>
        <strain evidence="3 4">S10-8</strain>
    </source>
</reference>
<evidence type="ECO:0000313" key="3">
    <source>
        <dbReference type="EMBL" id="OKL40517.1"/>
    </source>
</evidence>
<feature type="domain" description="NAD-dependent epimerase/dehydratase" evidence="2">
    <location>
        <begin position="7"/>
        <end position="268"/>
    </location>
</feature>
<name>A0A1Q5PE78_9BACT</name>
<evidence type="ECO:0000259" key="2">
    <source>
        <dbReference type="Pfam" id="PF01370"/>
    </source>
</evidence>
<keyword evidence="4" id="KW-1185">Reference proteome</keyword>
<evidence type="ECO:0000256" key="1">
    <source>
        <dbReference type="ARBA" id="ARBA00023027"/>
    </source>
</evidence>
<organism evidence="3 4">
    <name type="scientific">Pontibacter flavimaris</name>
    <dbReference type="NCBI Taxonomy" id="1797110"/>
    <lineage>
        <taxon>Bacteria</taxon>
        <taxon>Pseudomonadati</taxon>
        <taxon>Bacteroidota</taxon>
        <taxon>Cytophagia</taxon>
        <taxon>Cytophagales</taxon>
        <taxon>Hymenobacteraceae</taxon>
        <taxon>Pontibacter</taxon>
    </lineage>
</organism>
<dbReference type="STRING" id="1797110.A3841_15760"/>
<dbReference type="AlphaFoldDB" id="A0A1Q5PE78"/>
<dbReference type="OrthoDB" id="9810015at2"/>
<dbReference type="Pfam" id="PF01370">
    <property type="entry name" value="Epimerase"/>
    <property type="match status" value="1"/>
</dbReference>